<protein>
    <submittedName>
        <fullName evidence="1">Uncharacterized protein</fullName>
    </submittedName>
</protein>
<dbReference type="SUPFAM" id="SSF52058">
    <property type="entry name" value="L domain-like"/>
    <property type="match status" value="1"/>
</dbReference>
<organism evidence="1 2">
    <name type="scientific">Protea cynaroides</name>
    <dbReference type="NCBI Taxonomy" id="273540"/>
    <lineage>
        <taxon>Eukaryota</taxon>
        <taxon>Viridiplantae</taxon>
        <taxon>Streptophyta</taxon>
        <taxon>Embryophyta</taxon>
        <taxon>Tracheophyta</taxon>
        <taxon>Spermatophyta</taxon>
        <taxon>Magnoliopsida</taxon>
        <taxon>Proteales</taxon>
        <taxon>Proteaceae</taxon>
        <taxon>Protea</taxon>
    </lineage>
</organism>
<dbReference type="Gene3D" id="3.80.10.10">
    <property type="entry name" value="Ribonuclease Inhibitor"/>
    <property type="match status" value="1"/>
</dbReference>
<keyword evidence="2" id="KW-1185">Reference proteome</keyword>
<dbReference type="AlphaFoldDB" id="A0A9Q0KJS8"/>
<evidence type="ECO:0000313" key="1">
    <source>
        <dbReference type="EMBL" id="KAJ4971511.1"/>
    </source>
</evidence>
<sequence>MITIALQNLVIKNCKNLESLPKELHTLTSLQNFVIESYPALVSFQITGSPIVLQKLEIRNCKNLEFQAKGLQKLTNMKIEECSSLINCKNQEPVFCGLRNLTTSNSHHSWIS</sequence>
<name>A0A9Q0KJS8_9MAGN</name>
<proteinExistence type="predicted"/>
<dbReference type="OrthoDB" id="1896560at2759"/>
<dbReference type="EMBL" id="JAMYWD010000005">
    <property type="protein sequence ID" value="KAJ4971511.1"/>
    <property type="molecule type" value="Genomic_DNA"/>
</dbReference>
<gene>
    <name evidence="1" type="ORF">NE237_004610</name>
</gene>
<dbReference type="Proteomes" id="UP001141806">
    <property type="component" value="Unassembled WGS sequence"/>
</dbReference>
<accession>A0A9Q0KJS8</accession>
<comment type="caution">
    <text evidence="1">The sequence shown here is derived from an EMBL/GenBank/DDBJ whole genome shotgun (WGS) entry which is preliminary data.</text>
</comment>
<dbReference type="InterPro" id="IPR032675">
    <property type="entry name" value="LRR_dom_sf"/>
</dbReference>
<evidence type="ECO:0000313" key="2">
    <source>
        <dbReference type="Proteomes" id="UP001141806"/>
    </source>
</evidence>
<reference evidence="1" key="1">
    <citation type="journal article" date="2023" name="Plant J.">
        <title>The genome of the king protea, Protea cynaroides.</title>
        <authorList>
            <person name="Chang J."/>
            <person name="Duong T.A."/>
            <person name="Schoeman C."/>
            <person name="Ma X."/>
            <person name="Roodt D."/>
            <person name="Barker N."/>
            <person name="Li Z."/>
            <person name="Van de Peer Y."/>
            <person name="Mizrachi E."/>
        </authorList>
    </citation>
    <scope>NUCLEOTIDE SEQUENCE</scope>
    <source>
        <tissue evidence="1">Young leaves</tissue>
    </source>
</reference>